<keyword evidence="3" id="KW-0143">Chaperone</keyword>
<dbReference type="InterPro" id="IPR036714">
    <property type="entry name" value="SDH_sf"/>
</dbReference>
<dbReference type="EMBL" id="PXYL01000007">
    <property type="protein sequence ID" value="PSJ59909.1"/>
    <property type="molecule type" value="Genomic_DNA"/>
</dbReference>
<accession>A0A2P7SBP5</accession>
<evidence type="ECO:0000256" key="1">
    <source>
        <dbReference type="ARBA" id="ARBA00008571"/>
    </source>
</evidence>
<protein>
    <recommendedName>
        <fullName evidence="2">FAD assembly factor SdhE</fullName>
    </recommendedName>
</protein>
<sequence>MRRATMCKADRPRHPRYMRRSAIRMWKMTGTTRSSEGLDTRRRKLLFRSWHRGMREMDLILGTFADTTIHDLSDAELDEYEKLLELQDADLLSWFTGESAIPVAQDTAIYRKILAQRLSMSF</sequence>
<dbReference type="Pfam" id="PF03937">
    <property type="entry name" value="Sdh5"/>
    <property type="match status" value="1"/>
</dbReference>
<dbReference type="Proteomes" id="UP000240653">
    <property type="component" value="Unassembled WGS sequence"/>
</dbReference>
<evidence type="ECO:0000256" key="3">
    <source>
        <dbReference type="ARBA" id="ARBA00023186"/>
    </source>
</evidence>
<dbReference type="SUPFAM" id="SSF109910">
    <property type="entry name" value="YgfY-like"/>
    <property type="match status" value="1"/>
</dbReference>
<name>A0A2P7SBP5_9HYPH</name>
<reference evidence="4 5" key="1">
    <citation type="submission" date="2018-03" db="EMBL/GenBank/DDBJ databases">
        <title>The draft genome of Mesorhizobium soli JCM 19897.</title>
        <authorList>
            <person name="Li L."/>
            <person name="Liu L."/>
            <person name="Liang L."/>
            <person name="Wang T."/>
            <person name="Zhang X."/>
        </authorList>
    </citation>
    <scope>NUCLEOTIDE SEQUENCE [LARGE SCALE GENOMIC DNA]</scope>
    <source>
        <strain evidence="4 5">JCM 19897</strain>
    </source>
</reference>
<dbReference type="PANTHER" id="PTHR12469">
    <property type="entry name" value="PROTEIN EMI5 HOMOLOG, MITOCHONDRIAL"/>
    <property type="match status" value="1"/>
</dbReference>
<dbReference type="InterPro" id="IPR005631">
    <property type="entry name" value="SDH"/>
</dbReference>
<proteinExistence type="inferred from homology"/>
<dbReference type="OrthoDB" id="9807264at2"/>
<evidence type="ECO:0000256" key="2">
    <source>
        <dbReference type="ARBA" id="ARBA00019418"/>
    </source>
</evidence>
<comment type="caution">
    <text evidence="4">The sequence shown here is derived from an EMBL/GenBank/DDBJ whole genome shotgun (WGS) entry which is preliminary data.</text>
</comment>
<keyword evidence="5" id="KW-1185">Reference proteome</keyword>
<dbReference type="GO" id="GO:0006099">
    <property type="term" value="P:tricarboxylic acid cycle"/>
    <property type="evidence" value="ECO:0007669"/>
    <property type="project" value="TreeGrafter"/>
</dbReference>
<dbReference type="AlphaFoldDB" id="A0A2P7SBP5"/>
<gene>
    <name evidence="4" type="ORF">C7I85_16380</name>
</gene>
<organism evidence="4 5">
    <name type="scientific">Pseudaminobacter soli</name>
    <name type="common">ex Li et al. 2025</name>
    <dbReference type="NCBI Taxonomy" id="1295366"/>
    <lineage>
        <taxon>Bacteria</taxon>
        <taxon>Pseudomonadati</taxon>
        <taxon>Pseudomonadota</taxon>
        <taxon>Alphaproteobacteria</taxon>
        <taxon>Hyphomicrobiales</taxon>
        <taxon>Phyllobacteriaceae</taxon>
        <taxon>Pseudaminobacter</taxon>
    </lineage>
</organism>
<evidence type="ECO:0000313" key="4">
    <source>
        <dbReference type="EMBL" id="PSJ59909.1"/>
    </source>
</evidence>
<dbReference type="PANTHER" id="PTHR12469:SF2">
    <property type="entry name" value="SUCCINATE DEHYDROGENASE ASSEMBLY FACTOR 2, MITOCHONDRIAL"/>
    <property type="match status" value="1"/>
</dbReference>
<dbReference type="Gene3D" id="1.10.150.250">
    <property type="entry name" value="Flavinator of succinate dehydrogenase"/>
    <property type="match status" value="1"/>
</dbReference>
<evidence type="ECO:0000313" key="5">
    <source>
        <dbReference type="Proteomes" id="UP000240653"/>
    </source>
</evidence>
<comment type="similarity">
    <text evidence="1">Belongs to the SdhE FAD assembly factor family.</text>
</comment>